<comment type="caution">
    <text evidence="5">The sequence shown here is derived from an EMBL/GenBank/DDBJ whole genome shotgun (WGS) entry which is preliminary data.</text>
</comment>
<dbReference type="OrthoDB" id="9812260at2"/>
<feature type="compositionally biased region" description="Basic residues" evidence="3">
    <location>
        <begin position="145"/>
        <end position="156"/>
    </location>
</feature>
<dbReference type="EMBL" id="NQJF01000007">
    <property type="protein sequence ID" value="OYD24259.1"/>
    <property type="molecule type" value="Genomic_DNA"/>
</dbReference>
<dbReference type="EMBL" id="SODO01000006">
    <property type="protein sequence ID" value="TDW58989.1"/>
    <property type="molecule type" value="Genomic_DNA"/>
</dbReference>
<keyword evidence="8" id="KW-1185">Reference proteome</keyword>
<feature type="compositionally biased region" description="Basic and acidic residues" evidence="3">
    <location>
        <begin position="130"/>
        <end position="140"/>
    </location>
</feature>
<dbReference type="Proteomes" id="UP000295058">
    <property type="component" value="Unassembled WGS sequence"/>
</dbReference>
<dbReference type="GO" id="GO:0004672">
    <property type="term" value="F:protein kinase activity"/>
    <property type="evidence" value="ECO:0007669"/>
    <property type="project" value="UniProtKB-ARBA"/>
</dbReference>
<evidence type="ECO:0000259" key="4">
    <source>
        <dbReference type="PROSITE" id="PS50894"/>
    </source>
</evidence>
<evidence type="ECO:0000256" key="2">
    <source>
        <dbReference type="PROSITE-ProRule" id="PRU00110"/>
    </source>
</evidence>
<evidence type="ECO:0000256" key="1">
    <source>
        <dbReference type="ARBA" id="ARBA00023012"/>
    </source>
</evidence>
<dbReference type="GO" id="GO:0000160">
    <property type="term" value="P:phosphorelay signal transduction system"/>
    <property type="evidence" value="ECO:0007669"/>
    <property type="project" value="UniProtKB-KW"/>
</dbReference>
<organism evidence="5 7">
    <name type="scientific">Oceanimonas baumannii</name>
    <dbReference type="NCBI Taxonomy" id="129578"/>
    <lineage>
        <taxon>Bacteria</taxon>
        <taxon>Pseudomonadati</taxon>
        <taxon>Pseudomonadota</taxon>
        <taxon>Gammaproteobacteria</taxon>
        <taxon>Aeromonadales</taxon>
        <taxon>Aeromonadaceae</taxon>
        <taxon>Oceanimonas</taxon>
    </lineage>
</organism>
<proteinExistence type="predicted"/>
<reference evidence="5 7" key="1">
    <citation type="submission" date="2017-08" db="EMBL/GenBank/DDBJ databases">
        <title>Draft Genome Sequence of the Marine Bacterium Oceanimonas baumannii ATCC 700832.</title>
        <authorList>
            <person name="Mcclelland W.D."/>
            <person name="Brennan M.A."/>
            <person name="Trachtenberg A.M."/>
            <person name="Maclea K.S."/>
        </authorList>
    </citation>
    <scope>NUCLEOTIDE SEQUENCE [LARGE SCALE GENOMIC DNA]</scope>
    <source>
        <strain evidence="5 7">ATCC 700832</strain>
    </source>
</reference>
<keyword evidence="2" id="KW-0597">Phosphoprotein</keyword>
<dbReference type="Pfam" id="PF01627">
    <property type="entry name" value="Hpt"/>
    <property type="match status" value="1"/>
</dbReference>
<feature type="domain" description="HPt" evidence="4">
    <location>
        <begin position="7"/>
        <end position="114"/>
    </location>
</feature>
<keyword evidence="1" id="KW-0902">Two-component regulatory system</keyword>
<dbReference type="Gene3D" id="1.20.120.160">
    <property type="entry name" value="HPT domain"/>
    <property type="match status" value="1"/>
</dbReference>
<dbReference type="AlphaFoldDB" id="A0A235CIN2"/>
<gene>
    <name evidence="5" type="ORF">B6S09_09305</name>
    <name evidence="6" type="ORF">LY04_01812</name>
</gene>
<name>A0A235CIN2_9GAMM</name>
<dbReference type="Proteomes" id="UP000243640">
    <property type="component" value="Unassembled WGS sequence"/>
</dbReference>
<feature type="region of interest" description="Disordered" evidence="3">
    <location>
        <begin position="121"/>
        <end position="156"/>
    </location>
</feature>
<dbReference type="InterPro" id="IPR008207">
    <property type="entry name" value="Sig_transdc_His_kin_Hpt_dom"/>
</dbReference>
<evidence type="ECO:0000313" key="5">
    <source>
        <dbReference type="EMBL" id="OYD24259.1"/>
    </source>
</evidence>
<accession>A0A235CIN2</accession>
<dbReference type="PROSITE" id="PS50894">
    <property type="entry name" value="HPT"/>
    <property type="match status" value="1"/>
</dbReference>
<evidence type="ECO:0000313" key="6">
    <source>
        <dbReference type="EMBL" id="TDW58989.1"/>
    </source>
</evidence>
<evidence type="ECO:0000256" key="3">
    <source>
        <dbReference type="SAM" id="MobiDB-lite"/>
    </source>
</evidence>
<evidence type="ECO:0000313" key="8">
    <source>
        <dbReference type="Proteomes" id="UP000295058"/>
    </source>
</evidence>
<dbReference type="SUPFAM" id="SSF47226">
    <property type="entry name" value="Histidine-containing phosphotransfer domain, HPT domain"/>
    <property type="match status" value="1"/>
</dbReference>
<feature type="modified residue" description="Phosphohistidine" evidence="2">
    <location>
        <position position="54"/>
    </location>
</feature>
<dbReference type="InterPro" id="IPR036641">
    <property type="entry name" value="HPT_dom_sf"/>
</dbReference>
<protein>
    <submittedName>
        <fullName evidence="6">Hpt domain-containing protein</fullName>
    </submittedName>
</protein>
<evidence type="ECO:0000313" key="7">
    <source>
        <dbReference type="Proteomes" id="UP000243640"/>
    </source>
</evidence>
<sequence length="156" mass="17408">MSEITPLDKQLTLLRERFTERTLKELQEIRAELDTRPLNSAPLPRLQTGAQLLHRLAGSSGTFGFNALGKEAARLEHWLNTELAKKDMPFHQAERLVADLSQHLSQLPGLLLPSALPDLMPSGDAASGNTRDERPVEGDKLTTLTHRHFSAKKQKD</sequence>
<dbReference type="RefSeq" id="WP_094278229.1">
    <property type="nucleotide sequence ID" value="NZ_NQJF01000007.1"/>
</dbReference>
<reference evidence="6 8" key="2">
    <citation type="submission" date="2019-03" db="EMBL/GenBank/DDBJ databases">
        <title>Genomic Encyclopedia of Archaeal and Bacterial Type Strains, Phase II (KMG-II): from individual species to whole genera.</title>
        <authorList>
            <person name="Goeker M."/>
        </authorList>
    </citation>
    <scope>NUCLEOTIDE SEQUENCE [LARGE SCALE GENOMIC DNA]</scope>
    <source>
        <strain evidence="6 8">DSM 15594</strain>
    </source>
</reference>